<feature type="transmembrane region" description="Helical" evidence="7">
    <location>
        <begin position="151"/>
        <end position="170"/>
    </location>
</feature>
<dbReference type="Proteomes" id="UP001170310">
    <property type="component" value="Unassembled WGS sequence"/>
</dbReference>
<feature type="compositionally biased region" description="Basic and acidic residues" evidence="6">
    <location>
        <begin position="16"/>
        <end position="33"/>
    </location>
</feature>
<feature type="region of interest" description="Disordered" evidence="6">
    <location>
        <begin position="366"/>
        <end position="389"/>
    </location>
</feature>
<evidence type="ECO:0000256" key="6">
    <source>
        <dbReference type="SAM" id="MobiDB-lite"/>
    </source>
</evidence>
<dbReference type="GO" id="GO:0005886">
    <property type="term" value="C:plasma membrane"/>
    <property type="evidence" value="ECO:0007669"/>
    <property type="project" value="UniProtKB-SubCell"/>
</dbReference>
<dbReference type="EMBL" id="JAUOQO010000008">
    <property type="protein sequence ID" value="MDO6574437.1"/>
    <property type="molecule type" value="Genomic_DNA"/>
</dbReference>
<evidence type="ECO:0000313" key="9">
    <source>
        <dbReference type="Proteomes" id="UP001170310"/>
    </source>
</evidence>
<comment type="subcellular location">
    <subcellularLocation>
        <location evidence="1">Cell membrane</location>
        <topology evidence="1">Multi-pass membrane protein</topology>
    </subcellularLocation>
</comment>
<dbReference type="Pfam" id="PF03631">
    <property type="entry name" value="Virul_fac_BrkB"/>
    <property type="match status" value="1"/>
</dbReference>
<keyword evidence="4 7" id="KW-1133">Transmembrane helix</keyword>
<accession>A0AAW7YTU3</accession>
<name>A0AAW7YTU3_9STAP</name>
<dbReference type="InterPro" id="IPR017039">
    <property type="entry name" value="Virul_fac_BrkB"/>
</dbReference>
<evidence type="ECO:0000256" key="2">
    <source>
        <dbReference type="ARBA" id="ARBA00022475"/>
    </source>
</evidence>
<evidence type="ECO:0000256" key="1">
    <source>
        <dbReference type="ARBA" id="ARBA00004651"/>
    </source>
</evidence>
<keyword evidence="3 7" id="KW-0812">Transmembrane</keyword>
<dbReference type="PANTHER" id="PTHR30213:SF0">
    <property type="entry name" value="UPF0761 MEMBRANE PROTEIN YIHY"/>
    <property type="match status" value="1"/>
</dbReference>
<dbReference type="PANTHER" id="PTHR30213">
    <property type="entry name" value="INNER MEMBRANE PROTEIN YHJD"/>
    <property type="match status" value="1"/>
</dbReference>
<sequence>MSKKEKTSSNFLNSAKEYEDNKDQQNSDNKIKVDRTYIEPQEFQSKTPKKKNQVFFLSRLNKPAKYTKDSNFFSYLVYRIGKDDASGLAAQMTYHFVLAMFPMLIFLLTLLPVFNIDQSRITDMLSSAPSETSSIIKSVIGDVTKNSSGGLLSVGLILAIWSASNGMTAIMNSFNVAYDVEDSRNGILLKLLSVVFTIVMGFVFLIAMALPTLGSAISHYLFGPLGLDSQIKWIFTLLRVVLPLIIILLLFIVLYSVAPNVKTKFRSVLPGAIFTSVIWLLGSFAFGWYISNFGNYSKTYGSIAGIIILLIWLYLTSFIIIIGAEINAIIHQRNVIKGETPEEAALKHDDNNQNHYNEDTTYEYNDNRELGSQEDYNIDKDAKDKYQEDQSTIKDKIVDKFKNNDSEEDKNS</sequence>
<keyword evidence="9" id="KW-1185">Reference proteome</keyword>
<feature type="transmembrane region" description="Helical" evidence="7">
    <location>
        <begin position="233"/>
        <end position="256"/>
    </location>
</feature>
<proteinExistence type="predicted"/>
<evidence type="ECO:0000256" key="3">
    <source>
        <dbReference type="ARBA" id="ARBA00022692"/>
    </source>
</evidence>
<gene>
    <name evidence="8" type="ORF">Q4528_09705</name>
</gene>
<dbReference type="NCBIfam" id="TIGR00765">
    <property type="entry name" value="yihY_not_rbn"/>
    <property type="match status" value="1"/>
</dbReference>
<evidence type="ECO:0000256" key="7">
    <source>
        <dbReference type="SAM" id="Phobius"/>
    </source>
</evidence>
<feature type="region of interest" description="Disordered" evidence="6">
    <location>
        <begin position="1"/>
        <end position="33"/>
    </location>
</feature>
<dbReference type="RefSeq" id="WP_017637852.1">
    <property type="nucleotide sequence ID" value="NZ_JAUOQO010000008.1"/>
</dbReference>
<feature type="transmembrane region" description="Helical" evidence="7">
    <location>
        <begin position="268"/>
        <end position="290"/>
    </location>
</feature>
<keyword evidence="5 7" id="KW-0472">Membrane</keyword>
<feature type="transmembrane region" description="Helical" evidence="7">
    <location>
        <begin position="302"/>
        <end position="324"/>
    </location>
</feature>
<reference evidence="8" key="1">
    <citation type="submission" date="2023-07" db="EMBL/GenBank/DDBJ databases">
        <title>Genome content predicts the carbon catabolic preferences of heterotrophic bacteria.</title>
        <authorList>
            <person name="Gralka M."/>
        </authorList>
    </citation>
    <scope>NUCLEOTIDE SEQUENCE</scope>
    <source>
        <strain evidence="8">E2R20</strain>
    </source>
</reference>
<evidence type="ECO:0000256" key="5">
    <source>
        <dbReference type="ARBA" id="ARBA00023136"/>
    </source>
</evidence>
<evidence type="ECO:0000313" key="8">
    <source>
        <dbReference type="EMBL" id="MDO6574437.1"/>
    </source>
</evidence>
<feature type="transmembrane region" description="Helical" evidence="7">
    <location>
        <begin position="191"/>
        <end position="213"/>
    </location>
</feature>
<protein>
    <submittedName>
        <fullName evidence="8">YihY/virulence factor BrkB family protein</fullName>
    </submittedName>
</protein>
<organism evidence="8 9">
    <name type="scientific">Staphylococcus pasteuri_A</name>
    <dbReference type="NCBI Taxonomy" id="3062664"/>
    <lineage>
        <taxon>Bacteria</taxon>
        <taxon>Bacillati</taxon>
        <taxon>Bacillota</taxon>
        <taxon>Bacilli</taxon>
        <taxon>Bacillales</taxon>
        <taxon>Staphylococcaceae</taxon>
        <taxon>Staphylococcus</taxon>
    </lineage>
</organism>
<dbReference type="AlphaFoldDB" id="A0AAW7YTU3"/>
<dbReference type="GeneID" id="72469993"/>
<evidence type="ECO:0000256" key="4">
    <source>
        <dbReference type="ARBA" id="ARBA00022989"/>
    </source>
</evidence>
<keyword evidence="2" id="KW-1003">Cell membrane</keyword>
<comment type="caution">
    <text evidence="8">The sequence shown here is derived from an EMBL/GenBank/DDBJ whole genome shotgun (WGS) entry which is preliminary data.</text>
</comment>
<feature type="transmembrane region" description="Helical" evidence="7">
    <location>
        <begin position="96"/>
        <end position="116"/>
    </location>
</feature>